<comment type="caution">
    <text evidence="8">The sequence shown here is derived from an EMBL/GenBank/DDBJ whole genome shotgun (WGS) entry which is preliminary data.</text>
</comment>
<dbReference type="Gene3D" id="1.20.58.110">
    <property type="entry name" value="Ribosomal protein S20"/>
    <property type="match status" value="1"/>
</dbReference>
<dbReference type="InterPro" id="IPR002583">
    <property type="entry name" value="Ribosomal_bS20"/>
</dbReference>
<name>A0A2G9YQK9_9BACT</name>
<dbReference type="SUPFAM" id="SSF46992">
    <property type="entry name" value="Ribosomal protein S20"/>
    <property type="match status" value="1"/>
</dbReference>
<keyword evidence="4" id="KW-0687">Ribonucleoprotein</keyword>
<proteinExistence type="predicted"/>
<feature type="region of interest" description="Disordered" evidence="7">
    <location>
        <begin position="83"/>
        <end position="123"/>
    </location>
</feature>
<protein>
    <recommendedName>
        <fullName evidence="5">Small ribosomal subunit protein bS20</fullName>
    </recommendedName>
    <alternativeName>
        <fullName evidence="6">30S ribosomal protein S20</fullName>
    </alternativeName>
</protein>
<reference evidence="8 9" key="1">
    <citation type="submission" date="2017-09" db="EMBL/GenBank/DDBJ databases">
        <title>Depth-based differentiation of microbial function through sediment-hosted aquifers and enrichment of novel symbionts in the deep terrestrial subsurface.</title>
        <authorList>
            <person name="Probst A.J."/>
            <person name="Ladd B."/>
            <person name="Jarett J.K."/>
            <person name="Geller-Mcgrath D.E."/>
            <person name="Sieber C.M."/>
            <person name="Emerson J.B."/>
            <person name="Anantharaman K."/>
            <person name="Thomas B.C."/>
            <person name="Malmstrom R."/>
            <person name="Stieglmeier M."/>
            <person name="Klingl A."/>
            <person name="Woyke T."/>
            <person name="Ryan C.M."/>
            <person name="Banfield J.F."/>
        </authorList>
    </citation>
    <scope>NUCLEOTIDE SEQUENCE [LARGE SCALE GENOMIC DNA]</scope>
    <source>
        <strain evidence="8">CG23_combo_of_CG06-09_8_20_14_all_40_13</strain>
    </source>
</reference>
<keyword evidence="1" id="KW-0699">rRNA-binding</keyword>
<evidence type="ECO:0000256" key="7">
    <source>
        <dbReference type="SAM" id="MobiDB-lite"/>
    </source>
</evidence>
<evidence type="ECO:0000256" key="6">
    <source>
        <dbReference type="ARBA" id="ARBA00035343"/>
    </source>
</evidence>
<evidence type="ECO:0000313" key="8">
    <source>
        <dbReference type="EMBL" id="PIP21515.1"/>
    </source>
</evidence>
<dbReference type="InterPro" id="IPR036510">
    <property type="entry name" value="Ribosomal_bS20_sf"/>
</dbReference>
<dbReference type="GO" id="GO:0003735">
    <property type="term" value="F:structural constituent of ribosome"/>
    <property type="evidence" value="ECO:0007669"/>
    <property type="project" value="InterPro"/>
</dbReference>
<evidence type="ECO:0000256" key="4">
    <source>
        <dbReference type="ARBA" id="ARBA00023274"/>
    </source>
</evidence>
<evidence type="ECO:0000313" key="9">
    <source>
        <dbReference type="Proteomes" id="UP000231567"/>
    </source>
</evidence>
<dbReference type="AlphaFoldDB" id="A0A2G9YQK9"/>
<evidence type="ECO:0000256" key="1">
    <source>
        <dbReference type="ARBA" id="ARBA00022730"/>
    </source>
</evidence>
<dbReference type="Proteomes" id="UP000231567">
    <property type="component" value="Unassembled WGS sequence"/>
</dbReference>
<evidence type="ECO:0000256" key="5">
    <source>
        <dbReference type="ARBA" id="ARBA00035136"/>
    </source>
</evidence>
<accession>A0A2G9YQK9</accession>
<organism evidence="8 9">
    <name type="scientific">Candidatus Nealsonbacteria bacterium CG23_combo_of_CG06-09_8_20_14_all_40_13</name>
    <dbReference type="NCBI Taxonomy" id="1974724"/>
    <lineage>
        <taxon>Bacteria</taxon>
        <taxon>Candidatus Nealsoniibacteriota</taxon>
    </lineage>
</organism>
<evidence type="ECO:0000256" key="2">
    <source>
        <dbReference type="ARBA" id="ARBA00022884"/>
    </source>
</evidence>
<dbReference type="NCBIfam" id="TIGR00029">
    <property type="entry name" value="S20"/>
    <property type="match status" value="1"/>
</dbReference>
<dbReference type="GO" id="GO:0005840">
    <property type="term" value="C:ribosome"/>
    <property type="evidence" value="ECO:0007669"/>
    <property type="project" value="UniProtKB-KW"/>
</dbReference>
<dbReference type="GO" id="GO:0006412">
    <property type="term" value="P:translation"/>
    <property type="evidence" value="ECO:0007669"/>
    <property type="project" value="InterPro"/>
</dbReference>
<keyword evidence="3" id="KW-0689">Ribosomal protein</keyword>
<dbReference type="EMBL" id="PCRM01000035">
    <property type="protein sequence ID" value="PIP21515.1"/>
    <property type="molecule type" value="Genomic_DNA"/>
</dbReference>
<sequence length="123" mass="14186">MVALEQYASPVKYREEKMPKIASAKKNLRKNQRRAKSNLAVKEKLKQELQKSDTLTLPELYKIIDKAAKKRVISKGRANRLKSKVQKNVGKKVVKTQKTKAKKTTKRTKKIAKTKSKKQKKQP</sequence>
<dbReference type="GO" id="GO:0019843">
    <property type="term" value="F:rRNA binding"/>
    <property type="evidence" value="ECO:0007669"/>
    <property type="project" value="UniProtKB-KW"/>
</dbReference>
<evidence type="ECO:0000256" key="3">
    <source>
        <dbReference type="ARBA" id="ARBA00022980"/>
    </source>
</evidence>
<keyword evidence="2" id="KW-0694">RNA-binding</keyword>
<gene>
    <name evidence="8" type="ORF">COX39_02565</name>
</gene>
<dbReference type="GO" id="GO:1990904">
    <property type="term" value="C:ribonucleoprotein complex"/>
    <property type="evidence" value="ECO:0007669"/>
    <property type="project" value="UniProtKB-KW"/>
</dbReference>